<dbReference type="Pfam" id="PF20069">
    <property type="entry name" value="DUF6465"/>
    <property type="match status" value="1"/>
</dbReference>
<dbReference type="RefSeq" id="WP_195521460.1">
    <property type="nucleotide sequence ID" value="NZ_BQNJ01000002.1"/>
</dbReference>
<reference evidence="2" key="1">
    <citation type="submission" date="2022-01" db="EMBL/GenBank/DDBJ databases">
        <title>Novel bile acid biosynthetic pathways are enriched in the microbiome of centenarians.</title>
        <authorList>
            <person name="Sato Y."/>
            <person name="Atarashi K."/>
            <person name="Plichta R.D."/>
            <person name="Arai Y."/>
            <person name="Sasajima S."/>
            <person name="Kearney M.S."/>
            <person name="Suda W."/>
            <person name="Takeshita K."/>
            <person name="Sasaki T."/>
            <person name="Okamoto S."/>
            <person name="Skelly N.A."/>
            <person name="Okamura Y."/>
            <person name="Vlamakis H."/>
            <person name="Li Y."/>
            <person name="Tanoue T."/>
            <person name="Takei H."/>
            <person name="Nittono H."/>
            <person name="Narushima S."/>
            <person name="Irie J."/>
            <person name="Itoh H."/>
            <person name="Moriya K."/>
            <person name="Sugiura Y."/>
            <person name="Suematsu M."/>
            <person name="Moritoki N."/>
            <person name="Shibata S."/>
            <person name="Littman R.D."/>
            <person name="Fischbach A.M."/>
            <person name="Uwamino Y."/>
            <person name="Inoue T."/>
            <person name="Honda A."/>
            <person name="Hattori M."/>
            <person name="Murai T."/>
            <person name="Xavier J.R."/>
            <person name="Hirose N."/>
            <person name="Honda K."/>
        </authorList>
    </citation>
    <scope>NUCLEOTIDE SEQUENCE</scope>
    <source>
        <strain evidence="2">CE91-St55</strain>
    </source>
</reference>
<proteinExistence type="predicted"/>
<dbReference type="Proteomes" id="UP001055091">
    <property type="component" value="Unassembled WGS sequence"/>
</dbReference>
<evidence type="ECO:0000313" key="2">
    <source>
        <dbReference type="EMBL" id="GKH04601.1"/>
    </source>
</evidence>
<gene>
    <name evidence="2" type="ORF">CE91St55_65820</name>
</gene>
<feature type="region of interest" description="Disordered" evidence="1">
    <location>
        <begin position="1"/>
        <end position="90"/>
    </location>
</feature>
<dbReference type="AlphaFoldDB" id="A0AA37NAD5"/>
<sequence length="156" mass="16488">MMNTKSETKAATKAAETKAAETKTAEKTPVKATPSEAKKAPAAKTAAEKKAAAPKKAAPAKKEAEPKAVPEKKEAAPKKAVAKKPAAKKEVKSSVVIEYAGRQIVARDVLEAAKKAYESMNKGAAIETIEIYVKPEEGAAYYVVNGEGSDQYKVQL</sequence>
<comment type="caution">
    <text evidence="2">The sequence shown here is derived from an EMBL/GenBank/DDBJ whole genome shotgun (WGS) entry which is preliminary data.</text>
</comment>
<protein>
    <submittedName>
        <fullName evidence="2">Uncharacterized protein</fullName>
    </submittedName>
</protein>
<feature type="compositionally biased region" description="Low complexity" evidence="1">
    <location>
        <begin position="30"/>
        <end position="45"/>
    </location>
</feature>
<organism evidence="2 3">
    <name type="scientific">Hungatella hathewayi</name>
    <dbReference type="NCBI Taxonomy" id="154046"/>
    <lineage>
        <taxon>Bacteria</taxon>
        <taxon>Bacillati</taxon>
        <taxon>Bacillota</taxon>
        <taxon>Clostridia</taxon>
        <taxon>Lachnospirales</taxon>
        <taxon>Lachnospiraceae</taxon>
        <taxon>Hungatella</taxon>
    </lineage>
</organism>
<dbReference type="EMBL" id="BQNJ01000002">
    <property type="protein sequence ID" value="GKH04601.1"/>
    <property type="molecule type" value="Genomic_DNA"/>
</dbReference>
<accession>A0AA37NAD5</accession>
<feature type="compositionally biased region" description="Basic and acidic residues" evidence="1">
    <location>
        <begin position="1"/>
        <end position="29"/>
    </location>
</feature>
<feature type="compositionally biased region" description="Basic and acidic residues" evidence="1">
    <location>
        <begin position="60"/>
        <end position="77"/>
    </location>
</feature>
<dbReference type="InterPro" id="IPR046313">
    <property type="entry name" value="DUF6465"/>
</dbReference>
<evidence type="ECO:0000313" key="3">
    <source>
        <dbReference type="Proteomes" id="UP001055091"/>
    </source>
</evidence>
<evidence type="ECO:0000256" key="1">
    <source>
        <dbReference type="SAM" id="MobiDB-lite"/>
    </source>
</evidence>
<name>A0AA37NAD5_9FIRM</name>